<name>A0A084JSK3_9FIRM</name>
<reference evidence="12 13" key="1">
    <citation type="submission" date="2014-07" db="EMBL/GenBank/DDBJ databases">
        <title>Draft genome of Clostridium celerecrescens 152B isolated from sediments associated with methane hydrate from Krishna Godavari basin.</title>
        <authorList>
            <person name="Honkalas V.S."/>
            <person name="Dabir A.P."/>
            <person name="Arora P."/>
            <person name="Dhakephalkar P.K."/>
        </authorList>
    </citation>
    <scope>NUCLEOTIDE SEQUENCE [LARGE SCALE GENOMIC DNA]</scope>
    <source>
        <strain evidence="12 13">152B</strain>
    </source>
</reference>
<keyword evidence="2 11" id="KW-1003">Cell membrane</keyword>
<keyword evidence="3 11" id="KW-0633">Potassium transport</keyword>
<evidence type="ECO:0000256" key="1">
    <source>
        <dbReference type="ARBA" id="ARBA00022448"/>
    </source>
</evidence>
<keyword evidence="7 11" id="KW-0630">Potassium</keyword>
<comment type="function">
    <text evidence="11">Part of the high-affinity ATP-driven potassium transport (or Kdp) system, which catalyzes the hydrolysis of ATP coupled with the electrogenic transport of potassium into the cytoplasm. This subunit acts as a catalytic chaperone that increases the ATP-binding affinity of the ATP-hydrolyzing subunit KdpB by the formation of a transient KdpB/KdpC/ATP ternary complex.</text>
</comment>
<keyword evidence="5 11" id="KW-0547">Nucleotide-binding</keyword>
<keyword evidence="1 11" id="KW-0813">Transport</keyword>
<dbReference type="EMBL" id="JPME01000001">
    <property type="protein sequence ID" value="KEZ91937.1"/>
    <property type="molecule type" value="Genomic_DNA"/>
</dbReference>
<dbReference type="OrthoDB" id="9809491at2"/>
<keyword evidence="8 11" id="KW-1133">Transmembrane helix</keyword>
<dbReference type="HAMAP" id="MF_00276">
    <property type="entry name" value="KdpC"/>
    <property type="match status" value="1"/>
</dbReference>
<evidence type="ECO:0000313" key="12">
    <source>
        <dbReference type="EMBL" id="KEZ91937.1"/>
    </source>
</evidence>
<dbReference type="InterPro" id="IPR003820">
    <property type="entry name" value="KdpC"/>
</dbReference>
<comment type="subcellular location">
    <subcellularLocation>
        <location evidence="11">Cell membrane</location>
        <topology evidence="11">Single-pass membrane protein</topology>
    </subcellularLocation>
</comment>
<dbReference type="GO" id="GO:0005886">
    <property type="term" value="C:plasma membrane"/>
    <property type="evidence" value="ECO:0007669"/>
    <property type="project" value="UniProtKB-SubCell"/>
</dbReference>
<evidence type="ECO:0000256" key="9">
    <source>
        <dbReference type="ARBA" id="ARBA00023065"/>
    </source>
</evidence>
<evidence type="ECO:0000256" key="6">
    <source>
        <dbReference type="ARBA" id="ARBA00022840"/>
    </source>
</evidence>
<dbReference type="STRING" id="29354.IO98_00030"/>
<gene>
    <name evidence="11" type="primary">kdpC</name>
    <name evidence="12" type="ORF">IO98_00030</name>
</gene>
<dbReference type="GO" id="GO:0008556">
    <property type="term" value="F:P-type potassium transmembrane transporter activity"/>
    <property type="evidence" value="ECO:0007669"/>
    <property type="project" value="InterPro"/>
</dbReference>
<dbReference type="Proteomes" id="UP000028525">
    <property type="component" value="Unassembled WGS sequence"/>
</dbReference>
<protein>
    <recommendedName>
        <fullName evidence="11">Potassium-transporting ATPase KdpC subunit</fullName>
    </recommendedName>
    <alternativeName>
        <fullName evidence="11">ATP phosphohydrolase [potassium-transporting] C chain</fullName>
    </alternativeName>
    <alternativeName>
        <fullName evidence="11">Potassium-binding and translocating subunit C</fullName>
    </alternativeName>
    <alternativeName>
        <fullName evidence="11">Potassium-translocating ATPase C chain</fullName>
    </alternativeName>
</protein>
<dbReference type="PIRSF" id="PIRSF001296">
    <property type="entry name" value="K_ATPase_KdpC"/>
    <property type="match status" value="1"/>
</dbReference>
<keyword evidence="4 11" id="KW-0812">Transmembrane</keyword>
<keyword evidence="13" id="KW-1185">Reference proteome</keyword>
<organism evidence="12 13">
    <name type="scientific">Lacrimispora celerecrescens</name>
    <dbReference type="NCBI Taxonomy" id="29354"/>
    <lineage>
        <taxon>Bacteria</taxon>
        <taxon>Bacillati</taxon>
        <taxon>Bacillota</taxon>
        <taxon>Clostridia</taxon>
        <taxon>Lachnospirales</taxon>
        <taxon>Lachnospiraceae</taxon>
        <taxon>Lacrimispora</taxon>
    </lineage>
</organism>
<evidence type="ECO:0000256" key="4">
    <source>
        <dbReference type="ARBA" id="ARBA00022692"/>
    </source>
</evidence>
<comment type="caution">
    <text evidence="12">The sequence shown here is derived from an EMBL/GenBank/DDBJ whole genome shotgun (WGS) entry which is preliminary data.</text>
</comment>
<evidence type="ECO:0000256" key="5">
    <source>
        <dbReference type="ARBA" id="ARBA00022741"/>
    </source>
</evidence>
<dbReference type="AlphaFoldDB" id="A0A084JSK3"/>
<dbReference type="PANTHER" id="PTHR30042:SF2">
    <property type="entry name" value="POTASSIUM-TRANSPORTING ATPASE KDPC SUBUNIT"/>
    <property type="match status" value="1"/>
</dbReference>
<accession>A0A084JSK3</accession>
<dbReference type="PANTHER" id="PTHR30042">
    <property type="entry name" value="POTASSIUM-TRANSPORTING ATPASE C CHAIN"/>
    <property type="match status" value="1"/>
</dbReference>
<dbReference type="RefSeq" id="WP_038276824.1">
    <property type="nucleotide sequence ID" value="NZ_JPME01000001.1"/>
</dbReference>
<comment type="subunit">
    <text evidence="11">The system is composed of three essential subunits: KdpA, KdpB and KdpC.</text>
</comment>
<evidence type="ECO:0000256" key="8">
    <source>
        <dbReference type="ARBA" id="ARBA00022989"/>
    </source>
</evidence>
<dbReference type="GO" id="GO:0005524">
    <property type="term" value="F:ATP binding"/>
    <property type="evidence" value="ECO:0007669"/>
    <property type="project" value="UniProtKB-UniRule"/>
</dbReference>
<keyword evidence="6 11" id="KW-0067">ATP-binding</keyword>
<evidence type="ECO:0000256" key="2">
    <source>
        <dbReference type="ARBA" id="ARBA00022475"/>
    </source>
</evidence>
<evidence type="ECO:0000256" key="11">
    <source>
        <dbReference type="HAMAP-Rule" id="MF_00276"/>
    </source>
</evidence>
<proteinExistence type="inferred from homology"/>
<keyword evidence="9 11" id="KW-0406">Ion transport</keyword>
<evidence type="ECO:0000313" key="13">
    <source>
        <dbReference type="Proteomes" id="UP000028525"/>
    </source>
</evidence>
<sequence>MKIKKLFRAAVVCFGLMTILCGIIYTAAVTGAAQLLFPDQANGSMIVVTQEDGTQKEYGSQLLAQEFTKPQYLIGRPLGVSNLSPVSKEQQTLVLERINWWHSFDPGNQEEIPMDLVTASGSGVDPHISPEAAEYQVARIAAARNMTEDEVRGIIKTCTKGRLLGFIGEPGVNVLKVNLALDGLLKIKKVV</sequence>
<keyword evidence="10 11" id="KW-0472">Membrane</keyword>
<evidence type="ECO:0000256" key="3">
    <source>
        <dbReference type="ARBA" id="ARBA00022538"/>
    </source>
</evidence>
<dbReference type="Pfam" id="PF02669">
    <property type="entry name" value="KdpC"/>
    <property type="match status" value="1"/>
</dbReference>
<evidence type="ECO:0000256" key="7">
    <source>
        <dbReference type="ARBA" id="ARBA00022958"/>
    </source>
</evidence>
<evidence type="ECO:0000256" key="10">
    <source>
        <dbReference type="ARBA" id="ARBA00023136"/>
    </source>
</evidence>
<comment type="similarity">
    <text evidence="11">Belongs to the KdpC family.</text>
</comment>